<accession>A0AAN8WDB1</accession>
<sequence>MLQIFLPMPSDFVSNSSRMRNLHPLPCLVLHLRREPSNADGWLEVDWALAMGLPFVGRNGKSRAASSPLSLVTRFGVEWPVPRKEVLFIFSGKMQGTAINTFDLNGTSYPLIWGGDAVNFSVGANSEIASYCWWGALSSTQVQGKIVLCDGVDEGSGILVANGVGAIWSYSFLNDVSFNWDIPTTIVSGEDGQRILDYIKTSENPIATILVGETPKDVMAPSVASFSSRGPSFITPDILKDGKPVMGVFPRTVTNVGSANSTYTATITSPALCIVKVEPSTLTFSALGEKQSFTVTVAGPKDVAVSNLPITSGAIVWSDGTYTDLLMDPTLCLQRSQISLALLRIRRVDMDLLDATKTTTDISSLLNLIKCVFPLSPVSLTCLATWTFELGSTNFGLSHWECSDSNKWSGWGGSGDRCGKKANPTELLWPAEANPIEVETDDFYVCLRSNHLDVCLPPAASGMDMVQSIEHVSLACYVHIVYMGERPHGGMAVASSHHVLLQNLLGRSYQYILHNAVASSTTLHQQRSHWSTVMGEVSVVLQLNCLMMKLRGFQLKTLQGLAVNNFNLNGTLYPLIWGGDAANFSAGASSELASYCSNGALSSTRVQGKIVLCDSVDEGSGILEAKAVGAIWSYSSADPFSWDFPATWISPEDGQKIFDYIKTSNYPIATILVSETPKDILAPMVADFSSRGPNPITPDILKPGLITPEQLLEVGSGSFIYCIEDGKPIMGVFSRTVTNVGSASSTYTASIIMPAVCTVKVEPSTLSFSATGEKKTFKVTVSGPKDVDVTNLPITSGAIIWTDGTYTVRTPIVVYTVLPGSNYGSNSMPAKKANFFGLSRNRNNRLGLFDRN</sequence>
<dbReference type="InterPro" id="IPR041469">
    <property type="entry name" value="Subtilisin-like_FN3"/>
</dbReference>
<dbReference type="Gene3D" id="2.60.40.2310">
    <property type="match status" value="2"/>
</dbReference>
<dbReference type="GO" id="GO:0006508">
    <property type="term" value="P:proteolysis"/>
    <property type="evidence" value="ECO:0007669"/>
    <property type="project" value="UniProtKB-KW"/>
</dbReference>
<keyword evidence="5" id="KW-1185">Reference proteome</keyword>
<dbReference type="Pfam" id="PF17766">
    <property type="entry name" value="fn3_6"/>
    <property type="match status" value="2"/>
</dbReference>
<evidence type="ECO:0000313" key="4">
    <source>
        <dbReference type="EMBL" id="KAK6947704.1"/>
    </source>
</evidence>
<comment type="similarity">
    <text evidence="1">Belongs to the peptidase S8 family.</text>
</comment>
<dbReference type="PANTHER" id="PTHR10795">
    <property type="entry name" value="PROPROTEIN CONVERTASE SUBTILISIN/KEXIN"/>
    <property type="match status" value="1"/>
</dbReference>
<feature type="domain" description="Subtilisin-like protease fibronectin type-III" evidence="3">
    <location>
        <begin position="731"/>
        <end position="814"/>
    </location>
</feature>
<keyword evidence="2" id="KW-0732">Signal</keyword>
<dbReference type="GO" id="GO:0008233">
    <property type="term" value="F:peptidase activity"/>
    <property type="evidence" value="ECO:0007669"/>
    <property type="project" value="UniProtKB-KW"/>
</dbReference>
<dbReference type="AlphaFoldDB" id="A0AAN8WDB1"/>
<dbReference type="EMBL" id="JBAMMX010000001">
    <property type="protein sequence ID" value="KAK6947704.1"/>
    <property type="molecule type" value="Genomic_DNA"/>
</dbReference>
<proteinExistence type="inferred from homology"/>
<protein>
    <submittedName>
        <fullName evidence="4">Subtilisin-like protease, fibronectin type-III domain</fullName>
    </submittedName>
</protein>
<evidence type="ECO:0000256" key="1">
    <source>
        <dbReference type="ARBA" id="ARBA00011073"/>
    </source>
</evidence>
<keyword evidence="4" id="KW-0378">Hydrolase</keyword>
<name>A0AAN8WDB1_9MAGN</name>
<gene>
    <name evidence="4" type="ORF">RJ641_001177</name>
</gene>
<dbReference type="InterPro" id="IPR045051">
    <property type="entry name" value="SBT"/>
</dbReference>
<organism evidence="4 5">
    <name type="scientific">Dillenia turbinata</name>
    <dbReference type="NCBI Taxonomy" id="194707"/>
    <lineage>
        <taxon>Eukaryota</taxon>
        <taxon>Viridiplantae</taxon>
        <taxon>Streptophyta</taxon>
        <taxon>Embryophyta</taxon>
        <taxon>Tracheophyta</taxon>
        <taxon>Spermatophyta</taxon>
        <taxon>Magnoliopsida</taxon>
        <taxon>eudicotyledons</taxon>
        <taxon>Gunneridae</taxon>
        <taxon>Pentapetalae</taxon>
        <taxon>Dilleniales</taxon>
        <taxon>Dilleniaceae</taxon>
        <taxon>Dillenia</taxon>
    </lineage>
</organism>
<evidence type="ECO:0000259" key="3">
    <source>
        <dbReference type="Pfam" id="PF17766"/>
    </source>
</evidence>
<evidence type="ECO:0000313" key="5">
    <source>
        <dbReference type="Proteomes" id="UP001370490"/>
    </source>
</evidence>
<comment type="caution">
    <text evidence="4">The sequence shown here is derived from an EMBL/GenBank/DDBJ whole genome shotgun (WGS) entry which is preliminary data.</text>
</comment>
<feature type="domain" description="Subtilisin-like protease fibronectin type-III" evidence="3">
    <location>
        <begin position="248"/>
        <end position="322"/>
    </location>
</feature>
<dbReference type="CDD" id="cd02120">
    <property type="entry name" value="PA_subtilisin_like"/>
    <property type="match status" value="2"/>
</dbReference>
<dbReference type="Gene3D" id="3.50.30.30">
    <property type="match status" value="2"/>
</dbReference>
<keyword evidence="4" id="KW-0645">Protease</keyword>
<evidence type="ECO:0000256" key="2">
    <source>
        <dbReference type="ARBA" id="ARBA00022729"/>
    </source>
</evidence>
<reference evidence="4 5" key="1">
    <citation type="submission" date="2023-12" db="EMBL/GenBank/DDBJ databases">
        <title>A high-quality genome assembly for Dillenia turbinata (Dilleniales).</title>
        <authorList>
            <person name="Chanderbali A."/>
        </authorList>
    </citation>
    <scope>NUCLEOTIDE SEQUENCE [LARGE SCALE GENOMIC DNA]</scope>
    <source>
        <strain evidence="4">LSX21</strain>
        <tissue evidence="4">Leaf</tissue>
    </source>
</reference>
<dbReference type="Proteomes" id="UP001370490">
    <property type="component" value="Unassembled WGS sequence"/>
</dbReference>